<keyword evidence="5" id="KW-1185">Reference proteome</keyword>
<comment type="similarity">
    <text evidence="1">Belongs to the polysaccharide synthase family.</text>
</comment>
<dbReference type="CDD" id="cd05237">
    <property type="entry name" value="UDP_invert_4-6DH_SDR_e"/>
    <property type="match status" value="1"/>
</dbReference>
<dbReference type="InterPro" id="IPR003869">
    <property type="entry name" value="Polysac_CapD-like"/>
</dbReference>
<dbReference type="Gene3D" id="3.40.50.720">
    <property type="entry name" value="NAD(P)-binding Rossmann-like Domain"/>
    <property type="match status" value="2"/>
</dbReference>
<dbReference type="SUPFAM" id="SSF53335">
    <property type="entry name" value="S-adenosyl-L-methionine-dependent methyltransferases"/>
    <property type="match status" value="1"/>
</dbReference>
<evidence type="ECO:0000313" key="5">
    <source>
        <dbReference type="Proteomes" id="UP000183002"/>
    </source>
</evidence>
<dbReference type="EMBL" id="FOCO01000008">
    <property type="protein sequence ID" value="SEN15663.1"/>
    <property type="molecule type" value="Genomic_DNA"/>
</dbReference>
<keyword evidence="2" id="KW-0812">Transmembrane</keyword>
<feature type="transmembrane region" description="Helical" evidence="2">
    <location>
        <begin position="56"/>
        <end position="74"/>
    </location>
</feature>
<keyword evidence="2" id="KW-1133">Transmembrane helix</keyword>
<dbReference type="Pfam" id="PF13727">
    <property type="entry name" value="CoA_binding_3"/>
    <property type="match status" value="1"/>
</dbReference>
<feature type="transmembrane region" description="Helical" evidence="2">
    <location>
        <begin position="94"/>
        <end position="112"/>
    </location>
</feature>
<dbReference type="Proteomes" id="UP000183002">
    <property type="component" value="Unassembled WGS sequence"/>
</dbReference>
<dbReference type="InterPro" id="IPR036291">
    <property type="entry name" value="NAD(P)-bd_dom_sf"/>
</dbReference>
<dbReference type="Pfam" id="PF02719">
    <property type="entry name" value="Polysacc_synt_2"/>
    <property type="match status" value="1"/>
</dbReference>
<proteinExistence type="inferred from homology"/>
<dbReference type="RefSeq" id="WP_050520104.1">
    <property type="nucleotide sequence ID" value="NZ_FOCO01000008.1"/>
</dbReference>
<organism evidence="4 5">
    <name type="scientific">Pseudorhodobacter antarcticus</name>
    <dbReference type="NCBI Taxonomy" id="1077947"/>
    <lineage>
        <taxon>Bacteria</taxon>
        <taxon>Pseudomonadati</taxon>
        <taxon>Pseudomonadota</taxon>
        <taxon>Alphaproteobacteria</taxon>
        <taxon>Rhodobacterales</taxon>
        <taxon>Paracoccaceae</taxon>
        <taxon>Pseudorhodobacter</taxon>
    </lineage>
</organism>
<evidence type="ECO:0000256" key="2">
    <source>
        <dbReference type="SAM" id="Phobius"/>
    </source>
</evidence>
<evidence type="ECO:0000313" key="4">
    <source>
        <dbReference type="EMBL" id="SEN15663.1"/>
    </source>
</evidence>
<dbReference type="AlphaFoldDB" id="A0A1H8E862"/>
<feature type="domain" description="Polysaccharide biosynthesis protein CapD-like" evidence="3">
    <location>
        <begin position="291"/>
        <end position="589"/>
    </location>
</feature>
<sequence length="652" mass="69729">MQLIQLPLFKFVDKLSRWQKKVVLASIDVVLAPLAFILSLVVLYERLPTGPFITHNLGVLVTLAALAGVASIALKMPNIKLNAYESREILRTGLMAALVTAALSVVAHWSSLAPSRMAVILFGLLFFLLAVGTRFAMLHVLLWVLRAGQTRQRVLIYGAGTTGMQLLAALRAHDRILPVAYVDDNPALHSMSAGGLRIFGSDKIADLAAQRNVNRVLLAMPSVPGPKLAQIARRLQMLGLTVMTVPSFAQLVGIESLVDTLTPVEPNMFLGRDPVEKTMPQGADPYHGRVVLVSGAGGSVGSALCRQLLKSKPACIVLFEVSEIALYTIDRNLSALVTDGQTQIVAVLGSVTDSRMARMVMAEHKVDIVFHTAAYKHVPLVEANPIAGLANNVLGTRTLADAANEAGVKKFVLISTDKAVRPTNIMGGSKRLAELVVQDLAKRSQGTVFSMVRFGNVLGSSGSVIPLFKEQIAQGGPVTLTHEDVTRYFMTLAEAARLVLLAGSYSDATTVGHGGGDVFVLDMGDPVKIRDLAQQMIEAAGLTVRDARAPDGDIEIVVTGLRPGEKVHEELLIGEGLLTTPHPKILRAQEQSLTELQMATALRALRAAVATGAADEARGVVLTYVEGYQPPDPQIVHRFDALDAPIAVAMAQ</sequence>
<evidence type="ECO:0000256" key="1">
    <source>
        <dbReference type="ARBA" id="ARBA00007430"/>
    </source>
</evidence>
<accession>A0A1H8E862</accession>
<evidence type="ECO:0000259" key="3">
    <source>
        <dbReference type="Pfam" id="PF02719"/>
    </source>
</evidence>
<gene>
    <name evidence="4" type="ORF">SAMN05216227_100893</name>
</gene>
<dbReference type="PANTHER" id="PTHR43318">
    <property type="entry name" value="UDP-N-ACETYLGLUCOSAMINE 4,6-DEHYDRATASE"/>
    <property type="match status" value="1"/>
</dbReference>
<dbReference type="STRING" id="1077947.SAMN05216227_100893"/>
<dbReference type="SUPFAM" id="SSF51735">
    <property type="entry name" value="NAD(P)-binding Rossmann-fold domains"/>
    <property type="match status" value="1"/>
</dbReference>
<feature type="transmembrane region" description="Helical" evidence="2">
    <location>
        <begin position="21"/>
        <end position="44"/>
    </location>
</feature>
<dbReference type="PANTHER" id="PTHR43318:SF1">
    <property type="entry name" value="POLYSACCHARIDE BIOSYNTHESIS PROTEIN EPSC-RELATED"/>
    <property type="match status" value="1"/>
</dbReference>
<dbReference type="InterPro" id="IPR029063">
    <property type="entry name" value="SAM-dependent_MTases_sf"/>
</dbReference>
<protein>
    <submittedName>
        <fullName evidence="4">NDP-sugar epimerase, includes UDP-GlcNAc-inverting 4,6-dehydratase FlaA1 and capsular polysaccharide biosynthesis protein EpsC</fullName>
    </submittedName>
</protein>
<dbReference type="InterPro" id="IPR051203">
    <property type="entry name" value="Polysaccharide_Synthase-Rel"/>
</dbReference>
<reference evidence="4 5" key="1">
    <citation type="submission" date="2016-10" db="EMBL/GenBank/DDBJ databases">
        <authorList>
            <person name="de Groot N.N."/>
        </authorList>
    </citation>
    <scope>NUCLEOTIDE SEQUENCE [LARGE SCALE GENOMIC DNA]</scope>
    <source>
        <strain evidence="4 5">CGMCC 1.10836</strain>
    </source>
</reference>
<feature type="transmembrane region" description="Helical" evidence="2">
    <location>
        <begin position="118"/>
        <end position="145"/>
    </location>
</feature>
<name>A0A1H8E862_9RHOB</name>
<keyword evidence="2" id="KW-0472">Membrane</keyword>